<dbReference type="Proteomes" id="UP000193986">
    <property type="component" value="Unassembled WGS sequence"/>
</dbReference>
<dbReference type="EMBL" id="MCFC01000083">
    <property type="protein sequence ID" value="ORY23121.1"/>
    <property type="molecule type" value="Genomic_DNA"/>
</dbReference>
<feature type="domain" description="Zn(2)-C6 fungal-type" evidence="7">
    <location>
        <begin position="12"/>
        <end position="44"/>
    </location>
</feature>
<dbReference type="InParanoid" id="A0A1Y2AKP9"/>
<dbReference type="AlphaFoldDB" id="A0A1Y2AKP9"/>
<evidence type="ECO:0000256" key="2">
    <source>
        <dbReference type="ARBA" id="ARBA00023015"/>
    </source>
</evidence>
<dbReference type="GO" id="GO:0000981">
    <property type="term" value="F:DNA-binding transcription factor activity, RNA polymerase II-specific"/>
    <property type="evidence" value="ECO:0007669"/>
    <property type="project" value="InterPro"/>
</dbReference>
<keyword evidence="4" id="KW-0804">Transcription</keyword>
<evidence type="ECO:0000256" key="6">
    <source>
        <dbReference type="SAM" id="MobiDB-lite"/>
    </source>
</evidence>
<comment type="subcellular location">
    <subcellularLocation>
        <location evidence="1">Nucleus</location>
    </subcellularLocation>
</comment>
<keyword evidence="5" id="KW-0539">Nucleus</keyword>
<dbReference type="SUPFAM" id="SSF57701">
    <property type="entry name" value="Zn2/Cys6 DNA-binding domain"/>
    <property type="match status" value="1"/>
</dbReference>
<name>A0A1Y2AKP9_9TREE</name>
<accession>A0A1Y2AKP9</accession>
<feature type="compositionally biased region" description="Low complexity" evidence="6">
    <location>
        <begin position="121"/>
        <end position="134"/>
    </location>
</feature>
<evidence type="ECO:0000256" key="1">
    <source>
        <dbReference type="ARBA" id="ARBA00004123"/>
    </source>
</evidence>
<dbReference type="SMART" id="SM00066">
    <property type="entry name" value="GAL4"/>
    <property type="match status" value="1"/>
</dbReference>
<dbReference type="PANTHER" id="PTHR31845">
    <property type="entry name" value="FINGER DOMAIN PROTEIN, PUTATIVE-RELATED"/>
    <property type="match status" value="1"/>
</dbReference>
<dbReference type="GO" id="GO:0008270">
    <property type="term" value="F:zinc ion binding"/>
    <property type="evidence" value="ECO:0007669"/>
    <property type="project" value="InterPro"/>
</dbReference>
<dbReference type="InterPro" id="IPR036864">
    <property type="entry name" value="Zn2-C6_fun-type_DNA-bd_sf"/>
</dbReference>
<sequence length="718" mass="79661">MEAGPIRRTIHACVQCRERKQKCGGVTAQATCVACAGRHVRCSFEDEARDPRFNPYLRIQSVPLRESNGSVGAAVSQQTPAVGSTSNRQQAQVSPAVSQDDMANRLRYMQDRLRALEDALQTQQRPSPDSSQQRTAKDSFTSPVANDGFVPHIEGQFETAHKSPQISTGSHVEMAQIPVIQSSPRMPTSDSTSPSTRFNGPMKVLQDLGTDDAIDMENHDPISRQFLTFGEASVAFNLFFSKCHPNAPFLDSRSDMNMKDVRSRNIALFLNIVVVGARFWGQSSKKDSWLHPRYTSLVSLLDREMTRLILRPRPADLCLETVQAWMIYSHWMPVDKTPNAYRSRFSESSVWHCLGLAIRWAVLLGLDSSAHLPFVNPTHPTTLQDARVFRTMMYLTESDHYLAISARKPPTLAPSQIFHALPRYLRSEWVQPTDTRLASLLRVVQAVHVMGDRADCAESVEAFNHDVDAVESDFLSSTASINPGFDKMGQHFPFTSLRWYRLAFASTILPPAGNWRNAGEPFRMSVEWASQILFHLSSSASMSPLHLAPGFTHAPLEPDEDLVQLLSFAIDQYFVVIAYTASFLVLAWQSGAIDNQLQMRGAHQDGVQSDVSPRQSPLYRLVDLTSRTLERCSPARGHLASLYTELTRGMANIVAAGAFNPSSTDMGQQDQPGGSLAGVDGAGVWDSDWLNLWQDSGLDSGWLFGNVDESNSNTLTLS</sequence>
<dbReference type="STRING" id="71784.A0A1Y2AKP9"/>
<dbReference type="GO" id="GO:0005634">
    <property type="term" value="C:nucleus"/>
    <property type="evidence" value="ECO:0007669"/>
    <property type="project" value="UniProtKB-SubCell"/>
</dbReference>
<keyword evidence="3" id="KW-0238">DNA-binding</keyword>
<feature type="compositionally biased region" description="Polar residues" evidence="6">
    <location>
        <begin position="179"/>
        <end position="198"/>
    </location>
</feature>
<evidence type="ECO:0000256" key="3">
    <source>
        <dbReference type="ARBA" id="ARBA00023125"/>
    </source>
</evidence>
<dbReference type="GO" id="GO:0000976">
    <property type="term" value="F:transcription cis-regulatory region binding"/>
    <property type="evidence" value="ECO:0007669"/>
    <property type="project" value="TreeGrafter"/>
</dbReference>
<dbReference type="CDD" id="cd12148">
    <property type="entry name" value="fungal_TF_MHR"/>
    <property type="match status" value="1"/>
</dbReference>
<dbReference type="CDD" id="cd00067">
    <property type="entry name" value="GAL4"/>
    <property type="match status" value="1"/>
</dbReference>
<proteinExistence type="predicted"/>
<evidence type="ECO:0000313" key="8">
    <source>
        <dbReference type="EMBL" id="ORY23121.1"/>
    </source>
</evidence>
<dbReference type="OrthoDB" id="4454541at2759"/>
<feature type="compositionally biased region" description="Polar residues" evidence="6">
    <location>
        <begin position="71"/>
        <end position="97"/>
    </location>
</feature>
<evidence type="ECO:0000256" key="4">
    <source>
        <dbReference type="ARBA" id="ARBA00023163"/>
    </source>
</evidence>
<protein>
    <recommendedName>
        <fullName evidence="7">Zn(2)-C6 fungal-type domain-containing protein</fullName>
    </recommendedName>
</protein>
<dbReference type="InterPro" id="IPR051089">
    <property type="entry name" value="prtT"/>
</dbReference>
<reference evidence="8 9" key="1">
    <citation type="submission" date="2016-07" db="EMBL/GenBank/DDBJ databases">
        <title>Pervasive Adenine N6-methylation of Active Genes in Fungi.</title>
        <authorList>
            <consortium name="DOE Joint Genome Institute"/>
            <person name="Mondo S.J."/>
            <person name="Dannebaum R.O."/>
            <person name="Kuo R.C."/>
            <person name="Labutti K."/>
            <person name="Haridas S."/>
            <person name="Kuo A."/>
            <person name="Salamov A."/>
            <person name="Ahrendt S.R."/>
            <person name="Lipzen A."/>
            <person name="Sullivan W."/>
            <person name="Andreopoulos W.B."/>
            <person name="Clum A."/>
            <person name="Lindquist E."/>
            <person name="Daum C."/>
            <person name="Ramamoorthy G.K."/>
            <person name="Gryganskyi A."/>
            <person name="Culley D."/>
            <person name="Magnuson J.K."/>
            <person name="James T.Y."/>
            <person name="O'Malley M.A."/>
            <person name="Stajich J.E."/>
            <person name="Spatafora J.W."/>
            <person name="Visel A."/>
            <person name="Grigoriev I.V."/>
        </authorList>
    </citation>
    <scope>NUCLEOTIDE SEQUENCE [LARGE SCALE GENOMIC DNA]</scope>
    <source>
        <strain evidence="8 9">68-887.2</strain>
    </source>
</reference>
<gene>
    <name evidence="8" type="ORF">BCR39DRAFT_549915</name>
</gene>
<dbReference type="PANTHER" id="PTHR31845:SF17">
    <property type="entry name" value="ZN(II)2CYS6 TRANSCRIPTION FACTOR (EUROFUNG)"/>
    <property type="match status" value="1"/>
</dbReference>
<feature type="region of interest" description="Disordered" evidence="6">
    <location>
        <begin position="71"/>
        <end position="101"/>
    </location>
</feature>
<keyword evidence="9" id="KW-1185">Reference proteome</keyword>
<keyword evidence="2" id="KW-0805">Transcription regulation</keyword>
<evidence type="ECO:0000313" key="9">
    <source>
        <dbReference type="Proteomes" id="UP000193986"/>
    </source>
</evidence>
<evidence type="ECO:0000259" key="7">
    <source>
        <dbReference type="PROSITE" id="PS50048"/>
    </source>
</evidence>
<feature type="region of interest" description="Disordered" evidence="6">
    <location>
        <begin position="178"/>
        <end position="201"/>
    </location>
</feature>
<dbReference type="Gene3D" id="4.10.240.10">
    <property type="entry name" value="Zn(2)-C6 fungal-type DNA-binding domain"/>
    <property type="match status" value="1"/>
</dbReference>
<evidence type="ECO:0000256" key="5">
    <source>
        <dbReference type="ARBA" id="ARBA00023242"/>
    </source>
</evidence>
<organism evidence="8 9">
    <name type="scientific">Naematelia encephala</name>
    <dbReference type="NCBI Taxonomy" id="71784"/>
    <lineage>
        <taxon>Eukaryota</taxon>
        <taxon>Fungi</taxon>
        <taxon>Dikarya</taxon>
        <taxon>Basidiomycota</taxon>
        <taxon>Agaricomycotina</taxon>
        <taxon>Tremellomycetes</taxon>
        <taxon>Tremellales</taxon>
        <taxon>Naemateliaceae</taxon>
        <taxon>Naematelia</taxon>
    </lineage>
</organism>
<dbReference type="PROSITE" id="PS00463">
    <property type="entry name" value="ZN2_CY6_FUNGAL_1"/>
    <property type="match status" value="1"/>
</dbReference>
<dbReference type="PROSITE" id="PS50048">
    <property type="entry name" value="ZN2_CY6_FUNGAL_2"/>
    <property type="match status" value="1"/>
</dbReference>
<comment type="caution">
    <text evidence="8">The sequence shown here is derived from an EMBL/GenBank/DDBJ whole genome shotgun (WGS) entry which is preliminary data.</text>
</comment>
<feature type="region of interest" description="Disordered" evidence="6">
    <location>
        <begin position="120"/>
        <end position="149"/>
    </location>
</feature>
<dbReference type="InterPro" id="IPR001138">
    <property type="entry name" value="Zn2Cys6_DnaBD"/>
</dbReference>